<organism evidence="2 3">
    <name type="scientific">Mesoterricola silvestris</name>
    <dbReference type="NCBI Taxonomy" id="2927979"/>
    <lineage>
        <taxon>Bacteria</taxon>
        <taxon>Pseudomonadati</taxon>
        <taxon>Acidobacteriota</taxon>
        <taxon>Holophagae</taxon>
        <taxon>Holophagales</taxon>
        <taxon>Holophagaceae</taxon>
        <taxon>Mesoterricola</taxon>
    </lineage>
</organism>
<dbReference type="PANTHER" id="PTHR42923">
    <property type="entry name" value="PROTOPORPHYRINOGEN OXIDASE"/>
    <property type="match status" value="1"/>
</dbReference>
<dbReference type="InterPro" id="IPR050464">
    <property type="entry name" value="Zeta_carotene_desat/Oxidored"/>
</dbReference>
<protein>
    <recommendedName>
        <fullName evidence="1">Amine oxidase domain-containing protein</fullName>
    </recommendedName>
</protein>
<dbReference type="Gene3D" id="1.10.3110.10">
    <property type="entry name" value="protoporphyrinogen ix oxidase, domain 3"/>
    <property type="match status" value="1"/>
</dbReference>
<dbReference type="AlphaFoldDB" id="A0AA48GQS0"/>
<gene>
    <name evidence="2" type="ORF">METEAL_31640</name>
</gene>
<dbReference type="Gene3D" id="3.90.660.20">
    <property type="entry name" value="Protoporphyrinogen oxidase, mitochondrial, domain 2"/>
    <property type="match status" value="1"/>
</dbReference>
<dbReference type="InterPro" id="IPR036188">
    <property type="entry name" value="FAD/NAD-bd_sf"/>
</dbReference>
<dbReference type="KEGG" id="msil:METEAL_31640"/>
<evidence type="ECO:0000313" key="2">
    <source>
        <dbReference type="EMBL" id="BDU73990.1"/>
    </source>
</evidence>
<dbReference type="SUPFAM" id="SSF54373">
    <property type="entry name" value="FAD-linked reductases, C-terminal domain"/>
    <property type="match status" value="1"/>
</dbReference>
<reference evidence="3" key="1">
    <citation type="journal article" date="2023" name="Int. J. Syst. Evol. Microbiol.">
        <title>Mesoterricola silvestris gen. nov., sp. nov., Mesoterricola sediminis sp. nov., Geothrix oryzae sp. nov., Geothrix edaphica sp. nov., Geothrix rubra sp. nov., and Geothrix limicola sp. nov., six novel members of Acidobacteriota isolated from soils.</title>
        <authorList>
            <person name="Itoh H."/>
            <person name="Sugisawa Y."/>
            <person name="Mise K."/>
            <person name="Xu Z."/>
            <person name="Kuniyasu M."/>
            <person name="Ushijima N."/>
            <person name="Kawano K."/>
            <person name="Kobayashi E."/>
            <person name="Shiratori Y."/>
            <person name="Masuda Y."/>
            <person name="Senoo K."/>
        </authorList>
    </citation>
    <scope>NUCLEOTIDE SEQUENCE [LARGE SCALE GENOMIC DNA]</scope>
    <source>
        <strain evidence="3">W79</strain>
    </source>
</reference>
<evidence type="ECO:0000259" key="1">
    <source>
        <dbReference type="Pfam" id="PF01593"/>
    </source>
</evidence>
<name>A0AA48GQS0_9BACT</name>
<dbReference type="RefSeq" id="WP_316412663.1">
    <property type="nucleotide sequence ID" value="NZ_AP027080.1"/>
</dbReference>
<dbReference type="SUPFAM" id="SSF51905">
    <property type="entry name" value="FAD/NAD(P)-binding domain"/>
    <property type="match status" value="1"/>
</dbReference>
<dbReference type="GO" id="GO:0016491">
    <property type="term" value="F:oxidoreductase activity"/>
    <property type="evidence" value="ECO:0007669"/>
    <property type="project" value="InterPro"/>
</dbReference>
<dbReference type="InterPro" id="IPR002937">
    <property type="entry name" value="Amino_oxidase"/>
</dbReference>
<keyword evidence="3" id="KW-1185">Reference proteome</keyword>
<dbReference type="EMBL" id="AP027080">
    <property type="protein sequence ID" value="BDU73990.1"/>
    <property type="molecule type" value="Genomic_DNA"/>
</dbReference>
<dbReference type="Pfam" id="PF01593">
    <property type="entry name" value="Amino_oxidase"/>
    <property type="match status" value="1"/>
</dbReference>
<proteinExistence type="predicted"/>
<sequence length="430" mass="46720">MTTLILGGGITGLLAAYYLQERGEAAEVWEAEEAVGGWVKTLPWTAEDGRPGRIERGPQGVLVTPGSRTDALFKALDLPLKSPGKGARWVGTGGRLVPVPAHPVGLFGTPLMSWSTKFRMCFEPFMPVGPEEPEEGLSEFMARRAGPGIATELLPPMVAGILASPAELLSVDAIPKLRQWESYGSLLQGIMKSGVSHLQVPEGGMGSLPLRVASRLAAVKTGLRAESLERAADGTWRVKGQGLERVADRVILALPAFEAARLLAPHAETSARALSEIPYTSVKLWHSRHANLAPFKDGFGFLIHPKEGRPYLGSLVPSWIDAGCAPGDRMQLRSFIGDSQLWGDPDPATPKDWAWTLGRLRHWVPELSEAFQTREEISPNAIPRAEKGHRGRVRRALEGLPQGLHWLSNARFGPGVRDVIEGLEPWLETL</sequence>
<feature type="domain" description="Amine oxidase" evidence="1">
    <location>
        <begin position="10"/>
        <end position="282"/>
    </location>
</feature>
<evidence type="ECO:0000313" key="3">
    <source>
        <dbReference type="Proteomes" id="UP001238179"/>
    </source>
</evidence>
<accession>A0AA48GQS0</accession>
<dbReference type="PANTHER" id="PTHR42923:SF3">
    <property type="entry name" value="PROTOPORPHYRINOGEN OXIDASE"/>
    <property type="match status" value="1"/>
</dbReference>
<dbReference type="Gene3D" id="3.50.50.60">
    <property type="entry name" value="FAD/NAD(P)-binding domain"/>
    <property type="match status" value="1"/>
</dbReference>
<dbReference type="Proteomes" id="UP001238179">
    <property type="component" value="Chromosome"/>
</dbReference>